<evidence type="ECO:0000313" key="3">
    <source>
        <dbReference type="EMBL" id="MCC4307053.1"/>
    </source>
</evidence>
<dbReference type="EMBL" id="JAJGNA010000001">
    <property type="protein sequence ID" value="MCC4307053.1"/>
    <property type="molecule type" value="Genomic_DNA"/>
</dbReference>
<sequence length="138" mass="15547">MLRTFLWRGLALLCVALGLIGVVVPGMPTTVFMLIAAWAGTRGWPRLEHWLLNHPRFGPPIALWREQGAMSRRAKCAASTVMLISVVLIALSGAPNSVKIGVPLFLCGLLLWMWRRPEPTVEDERRVTNKRLRPVRRD</sequence>
<keyword evidence="4" id="KW-1185">Reference proteome</keyword>
<dbReference type="PIRSF" id="PIRSF016789">
    <property type="entry name" value="DUF454"/>
    <property type="match status" value="1"/>
</dbReference>
<dbReference type="RefSeq" id="WP_228232157.1">
    <property type="nucleotide sequence ID" value="NZ_JAJGNA010000001.1"/>
</dbReference>
<comment type="caution">
    <text evidence="3">The sequence shown here is derived from an EMBL/GenBank/DDBJ whole genome shotgun (WGS) entry which is preliminary data.</text>
</comment>
<keyword evidence="2" id="KW-1133">Transmembrane helix</keyword>
<evidence type="ECO:0000256" key="1">
    <source>
        <dbReference type="PIRNR" id="PIRNR016789"/>
    </source>
</evidence>
<dbReference type="Proteomes" id="UP001108027">
    <property type="component" value="Unassembled WGS sequence"/>
</dbReference>
<accession>A0A9Q3YPX9</accession>
<evidence type="ECO:0000313" key="4">
    <source>
        <dbReference type="Proteomes" id="UP001108027"/>
    </source>
</evidence>
<proteinExistence type="predicted"/>
<dbReference type="GO" id="GO:0005886">
    <property type="term" value="C:plasma membrane"/>
    <property type="evidence" value="ECO:0007669"/>
    <property type="project" value="UniProtKB-SubCell"/>
</dbReference>
<dbReference type="Pfam" id="PF04304">
    <property type="entry name" value="DUF454"/>
    <property type="match status" value="1"/>
</dbReference>
<dbReference type="InterPro" id="IPR007401">
    <property type="entry name" value="DUF454"/>
</dbReference>
<comment type="subcellular location">
    <subcellularLocation>
        <location evidence="1">Cell inner membrane</location>
        <topology evidence="1">Multi-pass membrane protein</topology>
    </subcellularLocation>
</comment>
<keyword evidence="2" id="KW-0812">Transmembrane</keyword>
<name>A0A9Q3YPX9_9GAMM</name>
<dbReference type="AlphaFoldDB" id="A0A9Q3YPX9"/>
<keyword evidence="1" id="KW-0997">Cell inner membrane</keyword>
<organism evidence="3 4">
    <name type="scientific">Alloalcanivorax marinus</name>
    <dbReference type="NCBI Taxonomy" id="1177169"/>
    <lineage>
        <taxon>Bacteria</taxon>
        <taxon>Pseudomonadati</taxon>
        <taxon>Pseudomonadota</taxon>
        <taxon>Gammaproteobacteria</taxon>
        <taxon>Oceanospirillales</taxon>
        <taxon>Alcanivoracaceae</taxon>
        <taxon>Alloalcanivorax</taxon>
    </lineage>
</organism>
<reference evidence="3" key="1">
    <citation type="submission" date="2021-10" db="EMBL/GenBank/DDBJ databases">
        <title>The diversity and Nitrogen Metabolism of Culturable Nitrate-Utilizing Bacteria Within the Oxygen Minimum Zone of the Changjiang (Yangtze River)Estuary.</title>
        <authorList>
            <person name="Zhang D."/>
            <person name="Zheng J."/>
            <person name="Liu S."/>
            <person name="He W."/>
        </authorList>
    </citation>
    <scope>NUCLEOTIDE SEQUENCE</scope>
    <source>
        <strain evidence="3">FXH-223</strain>
    </source>
</reference>
<keyword evidence="1" id="KW-1003">Cell membrane</keyword>
<dbReference type="PANTHER" id="PTHR35813:SF1">
    <property type="entry name" value="INNER MEMBRANE PROTEIN YBAN"/>
    <property type="match status" value="1"/>
</dbReference>
<gene>
    <name evidence="3" type="ORF">LL252_00590</name>
</gene>
<keyword evidence="1 2" id="KW-0472">Membrane</keyword>
<evidence type="ECO:0000256" key="2">
    <source>
        <dbReference type="SAM" id="Phobius"/>
    </source>
</evidence>
<feature type="transmembrane region" description="Helical" evidence="2">
    <location>
        <begin position="6"/>
        <end position="39"/>
    </location>
</feature>
<protein>
    <recommendedName>
        <fullName evidence="1">Inner membrane protein</fullName>
    </recommendedName>
</protein>
<dbReference type="PANTHER" id="PTHR35813">
    <property type="entry name" value="INNER MEMBRANE PROTEIN YBAN"/>
    <property type="match status" value="1"/>
</dbReference>